<dbReference type="FunFam" id="2.60.40.10:FF:000645">
    <property type="entry name" value="T-cell surface glycoprotein CD8 beta chain"/>
    <property type="match status" value="1"/>
</dbReference>
<evidence type="ECO:0000256" key="4">
    <source>
        <dbReference type="ARBA" id="ARBA00022859"/>
    </source>
</evidence>
<dbReference type="SMART" id="SM00409">
    <property type="entry name" value="IG"/>
    <property type="match status" value="1"/>
</dbReference>
<keyword evidence="4" id="KW-0391">Immunity</keyword>
<dbReference type="GeneID" id="105302300"/>
<dbReference type="CTD" id="926"/>
<keyword evidence="7 11" id="KW-0472">Membrane</keyword>
<sequence>MQLRPWLLLAAQLAALHDSSALQPILEHKTTETNSKMELYCETKYSSSNTRIYWLRQRQAPSEKSHYEFLAFWDPTKGAVYGEGVKQEKIIVLQEKSQSILNLTSVKISDSGVYFCMTIGNPELTFWKRIQLNVVDVLPTTAQPTKKSTPKKKRCRLPSTVTQKGPPCGPVILGLLLAGVLILLVSLGVAIHLYCLRRKARLRLMKQFYK</sequence>
<dbReference type="InterPro" id="IPR013783">
    <property type="entry name" value="Ig-like_fold"/>
</dbReference>
<evidence type="ECO:0000256" key="12">
    <source>
        <dbReference type="SAM" id="SignalP"/>
    </source>
</evidence>
<dbReference type="SUPFAM" id="SSF48726">
    <property type="entry name" value="Immunoglobulin"/>
    <property type="match status" value="1"/>
</dbReference>
<dbReference type="InterPro" id="IPR007110">
    <property type="entry name" value="Ig-like_dom"/>
</dbReference>
<evidence type="ECO:0000256" key="5">
    <source>
        <dbReference type="ARBA" id="ARBA00022989"/>
    </source>
</evidence>
<evidence type="ECO:0000256" key="3">
    <source>
        <dbReference type="ARBA" id="ARBA00022729"/>
    </source>
</evidence>
<dbReference type="GO" id="GO:0005886">
    <property type="term" value="C:plasma membrane"/>
    <property type="evidence" value="ECO:0007669"/>
    <property type="project" value="UniProtKB-ARBA"/>
</dbReference>
<keyword evidence="5 11" id="KW-1133">Transmembrane helix</keyword>
<evidence type="ECO:0000259" key="13">
    <source>
        <dbReference type="PROSITE" id="PS50835"/>
    </source>
</evidence>
<evidence type="ECO:0000256" key="2">
    <source>
        <dbReference type="ARBA" id="ARBA00022692"/>
    </source>
</evidence>
<dbReference type="PROSITE" id="PS50835">
    <property type="entry name" value="IG_LIKE"/>
    <property type="match status" value="1"/>
</dbReference>
<evidence type="ECO:0000256" key="9">
    <source>
        <dbReference type="ARBA" id="ARBA00023180"/>
    </source>
</evidence>
<keyword evidence="14" id="KW-1185">Reference proteome</keyword>
<dbReference type="Pfam" id="PF07686">
    <property type="entry name" value="V-set"/>
    <property type="match status" value="1"/>
</dbReference>
<keyword evidence="8" id="KW-1015">Disulfide bond</keyword>
<dbReference type="InterPro" id="IPR003599">
    <property type="entry name" value="Ig_sub"/>
</dbReference>
<comment type="subcellular location">
    <subcellularLocation>
        <location evidence="1">Membrane</location>
        <topology evidence="1">Single-pass type I membrane protein</topology>
    </subcellularLocation>
</comment>
<keyword evidence="6" id="KW-1064">Adaptive immunity</keyword>
<dbReference type="KEGG" id="pvp:105302300"/>
<evidence type="ECO:0000256" key="1">
    <source>
        <dbReference type="ARBA" id="ARBA00004479"/>
    </source>
</evidence>
<proteinExistence type="predicted"/>
<dbReference type="GO" id="GO:0042288">
    <property type="term" value="F:MHC class I protein binding"/>
    <property type="evidence" value="ECO:0007669"/>
    <property type="project" value="InterPro"/>
</dbReference>
<accession>A0A6P3RGC8</accession>
<dbReference type="PANTHER" id="PTHR11292">
    <property type="entry name" value="T-CELL SURFACE GLYCOPROTEIN CD8 BETA CHAIN"/>
    <property type="match status" value="1"/>
</dbReference>
<feature type="transmembrane region" description="Helical" evidence="11">
    <location>
        <begin position="171"/>
        <end position="196"/>
    </location>
</feature>
<dbReference type="InterPro" id="IPR013106">
    <property type="entry name" value="Ig_V-set"/>
</dbReference>
<dbReference type="GO" id="GO:0002250">
    <property type="term" value="P:adaptive immune response"/>
    <property type="evidence" value="ECO:0007669"/>
    <property type="project" value="UniProtKB-KW"/>
</dbReference>
<keyword evidence="10" id="KW-0393">Immunoglobulin domain</keyword>
<evidence type="ECO:0000313" key="15">
    <source>
        <dbReference type="RefSeq" id="XP_011373564.1"/>
    </source>
</evidence>
<feature type="signal peptide" evidence="12">
    <location>
        <begin position="1"/>
        <end position="21"/>
    </location>
</feature>
<evidence type="ECO:0000256" key="11">
    <source>
        <dbReference type="SAM" id="Phobius"/>
    </source>
</evidence>
<reference evidence="15" key="1">
    <citation type="submission" date="2025-08" db="UniProtKB">
        <authorList>
            <consortium name="RefSeq"/>
        </authorList>
    </citation>
    <scope>IDENTIFICATION</scope>
    <source>
        <tissue evidence="15">Kidney</tissue>
    </source>
</reference>
<dbReference type="AlphaFoldDB" id="A0A6P3RGC8"/>
<feature type="domain" description="Ig-like" evidence="13">
    <location>
        <begin position="24"/>
        <end position="116"/>
    </location>
</feature>
<dbReference type="Gene3D" id="2.60.40.10">
    <property type="entry name" value="Immunoglobulins"/>
    <property type="match status" value="1"/>
</dbReference>
<protein>
    <submittedName>
        <fullName evidence="15">T-cell surface glycoprotein CD8 beta chain</fullName>
    </submittedName>
</protein>
<keyword evidence="2 11" id="KW-0812">Transmembrane</keyword>
<evidence type="ECO:0000256" key="8">
    <source>
        <dbReference type="ARBA" id="ARBA00023157"/>
    </source>
</evidence>
<dbReference type="OrthoDB" id="9394844at2759"/>
<dbReference type="PANTHER" id="PTHR11292:SF7">
    <property type="entry name" value="T-CELL SURFACE GLYCOPROTEIN CD8 BETA CHAIN-RELATED"/>
    <property type="match status" value="1"/>
</dbReference>
<evidence type="ECO:0000256" key="7">
    <source>
        <dbReference type="ARBA" id="ARBA00023136"/>
    </source>
</evidence>
<dbReference type="SMART" id="SM00406">
    <property type="entry name" value="IGv"/>
    <property type="match status" value="1"/>
</dbReference>
<name>A0A6P3RGC8_PTEVA</name>
<feature type="chain" id="PRO_5027799329" evidence="12">
    <location>
        <begin position="22"/>
        <end position="210"/>
    </location>
</feature>
<keyword evidence="3 12" id="KW-0732">Signal</keyword>
<dbReference type="Proteomes" id="UP000515202">
    <property type="component" value="Unplaced"/>
</dbReference>
<dbReference type="GO" id="GO:0009986">
    <property type="term" value="C:cell surface"/>
    <property type="evidence" value="ECO:0007669"/>
    <property type="project" value="TreeGrafter"/>
</dbReference>
<dbReference type="InterPro" id="IPR042414">
    <property type="entry name" value="CD8B"/>
</dbReference>
<dbReference type="InterPro" id="IPR036179">
    <property type="entry name" value="Ig-like_dom_sf"/>
</dbReference>
<keyword evidence="9" id="KW-0325">Glycoprotein</keyword>
<organism evidence="14 15">
    <name type="scientific">Pteropus vampyrus</name>
    <name type="common">Large flying fox</name>
    <dbReference type="NCBI Taxonomy" id="132908"/>
    <lineage>
        <taxon>Eukaryota</taxon>
        <taxon>Metazoa</taxon>
        <taxon>Chordata</taxon>
        <taxon>Craniata</taxon>
        <taxon>Vertebrata</taxon>
        <taxon>Euteleostomi</taxon>
        <taxon>Mammalia</taxon>
        <taxon>Eutheria</taxon>
        <taxon>Laurasiatheria</taxon>
        <taxon>Chiroptera</taxon>
        <taxon>Yinpterochiroptera</taxon>
        <taxon>Pteropodoidea</taxon>
        <taxon>Pteropodidae</taxon>
        <taxon>Pteropodinae</taxon>
        <taxon>Pteropus</taxon>
    </lineage>
</organism>
<dbReference type="GO" id="GO:0050776">
    <property type="term" value="P:regulation of immune response"/>
    <property type="evidence" value="ECO:0007669"/>
    <property type="project" value="InterPro"/>
</dbReference>
<evidence type="ECO:0000256" key="6">
    <source>
        <dbReference type="ARBA" id="ARBA00023130"/>
    </source>
</evidence>
<gene>
    <name evidence="15" type="primary">CD8B</name>
</gene>
<evidence type="ECO:0000256" key="10">
    <source>
        <dbReference type="ARBA" id="ARBA00023319"/>
    </source>
</evidence>
<evidence type="ECO:0000313" key="14">
    <source>
        <dbReference type="Proteomes" id="UP000515202"/>
    </source>
</evidence>
<dbReference type="RefSeq" id="XP_011373564.1">
    <property type="nucleotide sequence ID" value="XM_011375262.2"/>
</dbReference>
<dbReference type="GO" id="GO:0015026">
    <property type="term" value="F:coreceptor activity"/>
    <property type="evidence" value="ECO:0007669"/>
    <property type="project" value="InterPro"/>
</dbReference>